<dbReference type="Pfam" id="PF07110">
    <property type="entry name" value="EthD"/>
    <property type="match status" value="1"/>
</dbReference>
<evidence type="ECO:0000313" key="3">
    <source>
        <dbReference type="EMBL" id="KAK1768543.1"/>
    </source>
</evidence>
<sequence>MATQTSTKRPDNVVCSVAFLRRHPDLTPEQFYHHWEHVHGPLVKPWARKYGIVSYTQVHATAALNRNAQPLGPESADAKAVLADYDGCAVIEAPDFDVLTRAFKDEYYLSVIEPDERKFIDKKVGVLRARGESKKII</sequence>
<dbReference type="Gene3D" id="3.30.70.100">
    <property type="match status" value="1"/>
</dbReference>
<organism evidence="3 4">
    <name type="scientific">Phialemonium atrogriseum</name>
    <dbReference type="NCBI Taxonomy" id="1093897"/>
    <lineage>
        <taxon>Eukaryota</taxon>
        <taxon>Fungi</taxon>
        <taxon>Dikarya</taxon>
        <taxon>Ascomycota</taxon>
        <taxon>Pezizomycotina</taxon>
        <taxon>Sordariomycetes</taxon>
        <taxon>Sordariomycetidae</taxon>
        <taxon>Cephalothecales</taxon>
        <taxon>Cephalothecaceae</taxon>
        <taxon>Phialemonium</taxon>
    </lineage>
</organism>
<proteinExistence type="inferred from homology"/>
<name>A0AAJ0C3R0_9PEZI</name>
<protein>
    <submittedName>
        <fullName evidence="3">EthD domain-containing protein</fullName>
    </submittedName>
</protein>
<dbReference type="EMBL" id="MU839005">
    <property type="protein sequence ID" value="KAK1768543.1"/>
    <property type="molecule type" value="Genomic_DNA"/>
</dbReference>
<dbReference type="AlphaFoldDB" id="A0AAJ0C3R0"/>
<reference evidence="3" key="1">
    <citation type="submission" date="2023-06" db="EMBL/GenBank/DDBJ databases">
        <title>Genome-scale phylogeny and comparative genomics of the fungal order Sordariales.</title>
        <authorList>
            <consortium name="Lawrence Berkeley National Laboratory"/>
            <person name="Hensen N."/>
            <person name="Bonometti L."/>
            <person name="Westerberg I."/>
            <person name="Brannstrom I.O."/>
            <person name="Guillou S."/>
            <person name="Cros-Aarteil S."/>
            <person name="Calhoun S."/>
            <person name="Haridas S."/>
            <person name="Kuo A."/>
            <person name="Mondo S."/>
            <person name="Pangilinan J."/>
            <person name="Riley R."/>
            <person name="Labutti K."/>
            <person name="Andreopoulos B."/>
            <person name="Lipzen A."/>
            <person name="Chen C."/>
            <person name="Yanf M."/>
            <person name="Daum C."/>
            <person name="Ng V."/>
            <person name="Clum A."/>
            <person name="Steindorff A."/>
            <person name="Ohm R."/>
            <person name="Martin F."/>
            <person name="Silar P."/>
            <person name="Natvig D."/>
            <person name="Lalanne C."/>
            <person name="Gautier V."/>
            <person name="Ament-Velasquez S.L."/>
            <person name="Kruys A."/>
            <person name="Hutchinson M.I."/>
            <person name="Powell A.J."/>
            <person name="Barry K."/>
            <person name="Miller A.N."/>
            <person name="Grigoriev I.V."/>
            <person name="Debuchy R."/>
            <person name="Gladieux P."/>
            <person name="Thoren M.H."/>
            <person name="Johannesson H."/>
        </authorList>
    </citation>
    <scope>NUCLEOTIDE SEQUENCE</scope>
    <source>
        <strain evidence="3">8032-3</strain>
    </source>
</reference>
<evidence type="ECO:0000259" key="2">
    <source>
        <dbReference type="Pfam" id="PF07110"/>
    </source>
</evidence>
<accession>A0AAJ0C3R0</accession>
<comment type="caution">
    <text evidence="3">The sequence shown here is derived from an EMBL/GenBank/DDBJ whole genome shotgun (WGS) entry which is preliminary data.</text>
</comment>
<dbReference type="GeneID" id="85307256"/>
<dbReference type="InterPro" id="IPR011008">
    <property type="entry name" value="Dimeric_a/b-barrel"/>
</dbReference>
<feature type="domain" description="EthD" evidence="2">
    <location>
        <begin position="23"/>
        <end position="122"/>
    </location>
</feature>
<dbReference type="SUPFAM" id="SSF54909">
    <property type="entry name" value="Dimeric alpha+beta barrel"/>
    <property type="match status" value="1"/>
</dbReference>
<evidence type="ECO:0000313" key="4">
    <source>
        <dbReference type="Proteomes" id="UP001244011"/>
    </source>
</evidence>
<gene>
    <name evidence="3" type="ORF">QBC33DRAFT_382194</name>
</gene>
<evidence type="ECO:0000256" key="1">
    <source>
        <dbReference type="ARBA" id="ARBA00005986"/>
    </source>
</evidence>
<dbReference type="RefSeq" id="XP_060284756.1">
    <property type="nucleotide sequence ID" value="XM_060424069.1"/>
</dbReference>
<dbReference type="InterPro" id="IPR009799">
    <property type="entry name" value="EthD_dom"/>
</dbReference>
<comment type="similarity">
    <text evidence="1">Belongs to the tpcK family.</text>
</comment>
<keyword evidence="4" id="KW-1185">Reference proteome</keyword>
<dbReference type="GO" id="GO:0016491">
    <property type="term" value="F:oxidoreductase activity"/>
    <property type="evidence" value="ECO:0007669"/>
    <property type="project" value="InterPro"/>
</dbReference>
<dbReference type="Proteomes" id="UP001244011">
    <property type="component" value="Unassembled WGS sequence"/>
</dbReference>